<evidence type="ECO:0000256" key="8">
    <source>
        <dbReference type="ARBA" id="ARBA00023136"/>
    </source>
</evidence>
<dbReference type="InterPro" id="IPR018030">
    <property type="entry name" value="Fimbrial_membr_usher_CS"/>
</dbReference>
<keyword evidence="3 10" id="KW-0813">Transport</keyword>
<dbReference type="Pfam" id="PF00577">
    <property type="entry name" value="Usher"/>
    <property type="match status" value="1"/>
</dbReference>
<keyword evidence="9 10" id="KW-0998">Cell outer membrane</keyword>
<dbReference type="InterPro" id="IPR037224">
    <property type="entry name" value="PapC_N_sf"/>
</dbReference>
<evidence type="ECO:0000313" key="13">
    <source>
        <dbReference type="EMBL" id="MFC4490741.1"/>
    </source>
</evidence>
<evidence type="ECO:0000256" key="7">
    <source>
        <dbReference type="ARBA" id="ARBA00022729"/>
    </source>
</evidence>
<evidence type="ECO:0000256" key="5">
    <source>
        <dbReference type="ARBA" id="ARBA00022558"/>
    </source>
</evidence>
<comment type="subcellular location">
    <subcellularLocation>
        <location evidence="1 10">Cell outer membrane</location>
        <topology evidence="1 10">Multi-pass membrane protein</topology>
    </subcellularLocation>
</comment>
<dbReference type="Gene3D" id="2.60.40.2070">
    <property type="match status" value="1"/>
</dbReference>
<dbReference type="EMBL" id="JBHSEK010000008">
    <property type="protein sequence ID" value="MFC4490741.1"/>
    <property type="molecule type" value="Genomic_DNA"/>
</dbReference>
<dbReference type="Pfam" id="PF13953">
    <property type="entry name" value="PapC_C"/>
    <property type="match status" value="1"/>
</dbReference>
<keyword evidence="14" id="KW-1185">Reference proteome</keyword>
<comment type="caution">
    <text evidence="13">The sequence shown here is derived from an EMBL/GenBank/DDBJ whole genome shotgun (WGS) entry which is preliminary data.</text>
</comment>
<keyword evidence="5 10" id="KW-1029">Fimbrium biogenesis</keyword>
<dbReference type="Gene3D" id="2.60.40.2610">
    <property type="entry name" value="Outer membrane usher protein FimD, plug domain"/>
    <property type="match status" value="1"/>
</dbReference>
<feature type="domain" description="PapC N-terminal" evidence="12">
    <location>
        <begin position="51"/>
        <end position="195"/>
    </location>
</feature>
<evidence type="ECO:0000256" key="1">
    <source>
        <dbReference type="ARBA" id="ARBA00004571"/>
    </source>
</evidence>
<keyword evidence="4" id="KW-1134">Transmembrane beta strand</keyword>
<keyword evidence="7" id="KW-0732">Signal</keyword>
<dbReference type="InterPro" id="IPR025949">
    <property type="entry name" value="PapC-like_C"/>
</dbReference>
<evidence type="ECO:0000256" key="10">
    <source>
        <dbReference type="RuleBase" id="RU003884"/>
    </source>
</evidence>
<evidence type="ECO:0000256" key="6">
    <source>
        <dbReference type="ARBA" id="ARBA00022692"/>
    </source>
</evidence>
<dbReference type="InterPro" id="IPR042186">
    <property type="entry name" value="FimD_plug_dom"/>
</dbReference>
<keyword evidence="6 10" id="KW-0812">Transmembrane</keyword>
<dbReference type="Gene3D" id="3.10.20.410">
    <property type="match status" value="1"/>
</dbReference>
<evidence type="ECO:0000256" key="9">
    <source>
        <dbReference type="ARBA" id="ARBA00023237"/>
    </source>
</evidence>
<dbReference type="SUPFAM" id="SSF141729">
    <property type="entry name" value="FimD N-terminal domain-like"/>
    <property type="match status" value="1"/>
</dbReference>
<dbReference type="PROSITE" id="PS01151">
    <property type="entry name" value="FIMBRIAL_USHER"/>
    <property type="match status" value="1"/>
</dbReference>
<protein>
    <submittedName>
        <fullName evidence="13">Fimbria/pilus outer membrane usher protein</fullName>
    </submittedName>
</protein>
<dbReference type="RefSeq" id="WP_231461274.1">
    <property type="nucleotide sequence ID" value="NZ_JAJOHW010000026.1"/>
</dbReference>
<proteinExistence type="inferred from homology"/>
<evidence type="ECO:0000256" key="3">
    <source>
        <dbReference type="ARBA" id="ARBA00022448"/>
    </source>
</evidence>
<evidence type="ECO:0000259" key="11">
    <source>
        <dbReference type="Pfam" id="PF13953"/>
    </source>
</evidence>
<evidence type="ECO:0000259" key="12">
    <source>
        <dbReference type="Pfam" id="PF13954"/>
    </source>
</evidence>
<dbReference type="Gene3D" id="2.60.40.3110">
    <property type="match status" value="1"/>
</dbReference>
<dbReference type="Pfam" id="PF13954">
    <property type="entry name" value="PapC_N"/>
    <property type="match status" value="1"/>
</dbReference>
<dbReference type="InterPro" id="IPR025885">
    <property type="entry name" value="PapC_N"/>
</dbReference>
<dbReference type="InterPro" id="IPR043142">
    <property type="entry name" value="PapC-like_C_sf"/>
</dbReference>
<gene>
    <name evidence="13" type="ORF">ACFO0R_14075</name>
</gene>
<dbReference type="InterPro" id="IPR000015">
    <property type="entry name" value="Fimb_usher"/>
</dbReference>
<dbReference type="PANTHER" id="PTHR30451:SF21">
    <property type="entry name" value="FIMBRIAL USHER DOMAIN-CONTAINING PROTEIN YDET-RELATED"/>
    <property type="match status" value="1"/>
</dbReference>
<organism evidence="13 14">
    <name type="scientific">Chromobacterium aquaticum</name>
    <dbReference type="NCBI Taxonomy" id="467180"/>
    <lineage>
        <taxon>Bacteria</taxon>
        <taxon>Pseudomonadati</taxon>
        <taxon>Pseudomonadota</taxon>
        <taxon>Betaproteobacteria</taxon>
        <taxon>Neisseriales</taxon>
        <taxon>Chromobacteriaceae</taxon>
        <taxon>Chromobacterium</taxon>
    </lineage>
</organism>
<feature type="domain" description="PapC-like C-terminal" evidence="11">
    <location>
        <begin position="768"/>
        <end position="829"/>
    </location>
</feature>
<evidence type="ECO:0000256" key="4">
    <source>
        <dbReference type="ARBA" id="ARBA00022452"/>
    </source>
</evidence>
<sequence length="844" mass="90272">MRLRSDSLSCHALPRCRSALKPGCLLILLALAEWSRAEEGAVSTAPTLLAFNTNFINGAGRPADLSAVLSGGNALLPGSYRVDVLVNDSLSGRRDVVFVQDPASGRVTPCVDAALLQAAGVQLQSLTPPLAEDDPACLDLAALMPQAAVDYDSTRLQLKLSIPQAFLSRSARGYIDPALWDEGVAAAYVNYQFNASESRNSGVGGSTNRSAFLGLQNGINLGAWRLRNDSTLSWADGQSMDARSNRNVLQRDITAWKSQLALGEQYTDPTLFDSLRFRGAQLSSDDGMLPDSERGYAPVIRGQAQSNAVVEVRQNGYTLYRANVPPGPFELTDIFPSGSNGDLEITVTEADGSKRVTQQAFSSLPLMLRKGRWQYSAAIGEYQGGQDVRPNFAAGTVVYGIGDDSTVAGGLQFSADFQALNLGVGTNTPLGALSLDVTQSVSRAQGERQQGQSVRLLYARTFTRTLTNLTLAAYRYSTVGYRSFNDHASDLADNSQAKFGRSRSRIDLTTQQDLGRERRFGSLYLNLSQQSYWGQSGGTGSVGLGYGNSWKRLGYNFTLSRSRDSRPGGVSSTQAMLTFSVPLGDKPRSPRLYSNLSHTTGSGASLQAGVNGYMSENTSYSLQAGHSSRDGSSTASLSVNHSADFVQLSAAYNAARQYQSGSVGASGAIVVHGGGVNLSRTVGDTFALMQVDGLSGTELRAGDGGKLGRNGYLVQPYAQPYRVNTLNLDTRQLGADAELEDTVKQVVPRRGAVVKGVFKARRGVRAQFTLLRPDGGSVPFGASVSGEDGKPLGIVDPNGKVLALLKRETGRLTVAWRGGQCVADYRLPPAKAGQYYQRRRLNCN</sequence>
<keyword evidence="8 10" id="KW-0472">Membrane</keyword>
<accession>A0ABV8ZVF5</accession>
<evidence type="ECO:0000256" key="2">
    <source>
        <dbReference type="ARBA" id="ARBA00008064"/>
    </source>
</evidence>
<name>A0ABV8ZVF5_9NEIS</name>
<reference evidence="14" key="1">
    <citation type="journal article" date="2019" name="Int. J. Syst. Evol. Microbiol.">
        <title>The Global Catalogue of Microorganisms (GCM) 10K type strain sequencing project: providing services to taxonomists for standard genome sequencing and annotation.</title>
        <authorList>
            <consortium name="The Broad Institute Genomics Platform"/>
            <consortium name="The Broad Institute Genome Sequencing Center for Infectious Disease"/>
            <person name="Wu L."/>
            <person name="Ma J."/>
        </authorList>
    </citation>
    <scope>NUCLEOTIDE SEQUENCE [LARGE SCALE GENOMIC DNA]</scope>
    <source>
        <strain evidence="14">CGMCC 4.7608</strain>
    </source>
</reference>
<dbReference type="PANTHER" id="PTHR30451">
    <property type="entry name" value="OUTER MEMBRANE USHER PROTEIN"/>
    <property type="match status" value="1"/>
</dbReference>
<dbReference type="Proteomes" id="UP001595999">
    <property type="component" value="Unassembled WGS sequence"/>
</dbReference>
<evidence type="ECO:0000313" key="14">
    <source>
        <dbReference type="Proteomes" id="UP001595999"/>
    </source>
</evidence>
<comment type="similarity">
    <text evidence="2 10">Belongs to the fimbrial export usher family.</text>
</comment>